<evidence type="ECO:0000256" key="1">
    <source>
        <dbReference type="ARBA" id="ARBA00004651"/>
    </source>
</evidence>
<dbReference type="STRING" id="610130.Closa_1913"/>
<feature type="transmembrane region" description="Helical" evidence="6">
    <location>
        <begin position="166"/>
        <end position="188"/>
    </location>
</feature>
<evidence type="ECO:0000313" key="7">
    <source>
        <dbReference type="EMBL" id="ADL04492.1"/>
    </source>
</evidence>
<dbReference type="AlphaFoldDB" id="D9R041"/>
<dbReference type="KEGG" id="csh:Closa_1913"/>
<sequence>MNSKRQSWYKRLFAVRGMGQVVTVGLGLIVMCIVFGIINPTFFSGKNVANLLRQIAPILLIGIGQSYVLITGNIDLSIGSVVGMSCMISATMMTKGMNPWAAVLLTLLCCLIVGIVNGLLVAKCKLPPFIATLGTMTIARGIAQIVNNNYNTDAIGDAAKGFRNFFYYGKIAGVYNTVIISIVLWLVFNFLLSKTRTGRHIYAIGSNIEASKLSGVNIVATTTKAYLVSAFCSCIVGLVICATSGMGTMDAGNAYEMYAVAASVIGGVSTLGGQGILIGTVIGASIWGVLQNGLQFAGAPVAIRNIVIGAIVVISVLIDVIVRSGKLGKKSKLEP</sequence>
<feature type="transmembrane region" description="Helical" evidence="6">
    <location>
        <begin position="302"/>
        <end position="322"/>
    </location>
</feature>
<dbReference type="Pfam" id="PF02653">
    <property type="entry name" value="BPD_transp_2"/>
    <property type="match status" value="1"/>
</dbReference>
<dbReference type="eggNOG" id="COG1172">
    <property type="taxonomic scope" value="Bacteria"/>
</dbReference>
<dbReference type="PANTHER" id="PTHR32196">
    <property type="entry name" value="ABC TRANSPORTER PERMEASE PROTEIN YPHD-RELATED-RELATED"/>
    <property type="match status" value="1"/>
</dbReference>
<comment type="subcellular location">
    <subcellularLocation>
        <location evidence="1">Cell membrane</location>
        <topology evidence="1">Multi-pass membrane protein</topology>
    </subcellularLocation>
</comment>
<evidence type="ECO:0000256" key="4">
    <source>
        <dbReference type="ARBA" id="ARBA00022989"/>
    </source>
</evidence>
<keyword evidence="5 6" id="KW-0472">Membrane</keyword>
<evidence type="ECO:0000256" key="3">
    <source>
        <dbReference type="ARBA" id="ARBA00022692"/>
    </source>
</evidence>
<dbReference type="GO" id="GO:0022857">
    <property type="term" value="F:transmembrane transporter activity"/>
    <property type="evidence" value="ECO:0007669"/>
    <property type="project" value="InterPro"/>
</dbReference>
<dbReference type="InterPro" id="IPR001851">
    <property type="entry name" value="ABC_transp_permease"/>
</dbReference>
<feature type="transmembrane region" description="Helical" evidence="6">
    <location>
        <begin position="51"/>
        <end position="69"/>
    </location>
</feature>
<keyword evidence="3 6" id="KW-0812">Transmembrane</keyword>
<evidence type="ECO:0000256" key="5">
    <source>
        <dbReference type="ARBA" id="ARBA00023136"/>
    </source>
</evidence>
<name>D9R041_LACSW</name>
<dbReference type="PANTHER" id="PTHR32196:SF15">
    <property type="entry name" value="SUGAR ABC TRANSPORTER PERMEASE PROTEIN"/>
    <property type="match status" value="1"/>
</dbReference>
<evidence type="ECO:0000256" key="2">
    <source>
        <dbReference type="ARBA" id="ARBA00022475"/>
    </source>
</evidence>
<keyword evidence="8" id="KW-1185">Reference proteome</keyword>
<dbReference type="EMBL" id="CP002109">
    <property type="protein sequence ID" value="ADL04492.1"/>
    <property type="molecule type" value="Genomic_DNA"/>
</dbReference>
<dbReference type="HOGENOM" id="CLU_028880_3_1_9"/>
<protein>
    <submittedName>
        <fullName evidence="7">Inner-membrane translocator</fullName>
    </submittedName>
</protein>
<evidence type="ECO:0000256" key="6">
    <source>
        <dbReference type="SAM" id="Phobius"/>
    </source>
</evidence>
<accession>D9R041</accession>
<feature type="transmembrane region" description="Helical" evidence="6">
    <location>
        <begin position="21"/>
        <end position="39"/>
    </location>
</feature>
<keyword evidence="2" id="KW-1003">Cell membrane</keyword>
<dbReference type="RefSeq" id="WP_013272581.1">
    <property type="nucleotide sequence ID" value="NC_014376.1"/>
</dbReference>
<proteinExistence type="predicted"/>
<dbReference type="GO" id="GO:0005886">
    <property type="term" value="C:plasma membrane"/>
    <property type="evidence" value="ECO:0007669"/>
    <property type="project" value="UniProtKB-SubCell"/>
</dbReference>
<evidence type="ECO:0000313" key="8">
    <source>
        <dbReference type="Proteomes" id="UP000001662"/>
    </source>
</evidence>
<gene>
    <name evidence="7" type="ordered locus">Closa_1913</name>
</gene>
<dbReference type="Proteomes" id="UP000001662">
    <property type="component" value="Chromosome"/>
</dbReference>
<feature type="transmembrane region" description="Helical" evidence="6">
    <location>
        <begin position="226"/>
        <end position="245"/>
    </location>
</feature>
<feature type="transmembrane region" description="Helical" evidence="6">
    <location>
        <begin position="100"/>
        <end position="122"/>
    </location>
</feature>
<dbReference type="PaxDb" id="610130-Closa_1913"/>
<feature type="transmembrane region" description="Helical" evidence="6">
    <location>
        <begin position="257"/>
        <end position="290"/>
    </location>
</feature>
<keyword evidence="4 6" id="KW-1133">Transmembrane helix</keyword>
<dbReference type="OrthoDB" id="9784538at2"/>
<reference evidence="7" key="1">
    <citation type="submission" date="2010-07" db="EMBL/GenBank/DDBJ databases">
        <title>Complete sequence of Clostridium saccharolyticum WM1.</title>
        <authorList>
            <consortium name="US DOE Joint Genome Institute"/>
            <person name="Lucas S."/>
            <person name="Copeland A."/>
            <person name="Lapidus A."/>
            <person name="Cheng J.-F."/>
            <person name="Bruce D."/>
            <person name="Goodwin L."/>
            <person name="Pitluck S."/>
            <person name="Chertkov O."/>
            <person name="Detter J.C."/>
            <person name="Han C."/>
            <person name="Tapia R."/>
            <person name="Land M."/>
            <person name="Hauser L."/>
            <person name="Chang Y.-J."/>
            <person name="Jeffries C."/>
            <person name="Kyrpides N."/>
            <person name="Ivanova N."/>
            <person name="Mikhailova N."/>
            <person name="Mouttaki H."/>
            <person name="Lin L."/>
            <person name="Zhou J."/>
            <person name="Hemme C.L."/>
            <person name="Woyke T."/>
        </authorList>
    </citation>
    <scope>NUCLEOTIDE SEQUENCE [LARGE SCALE GENOMIC DNA]</scope>
    <source>
        <strain evidence="7">WM1</strain>
    </source>
</reference>
<organism evidence="7 8">
    <name type="scientific">Lacrimispora saccharolytica (strain ATCC 35040 / DSM 2544 / NRCC 2533 / WM1)</name>
    <name type="common">Clostridium saccharolyticum</name>
    <dbReference type="NCBI Taxonomy" id="610130"/>
    <lineage>
        <taxon>Bacteria</taxon>
        <taxon>Bacillati</taxon>
        <taxon>Bacillota</taxon>
        <taxon>Clostridia</taxon>
        <taxon>Lachnospirales</taxon>
        <taxon>Lachnospiraceae</taxon>
        <taxon>Lacrimispora</taxon>
    </lineage>
</organism>
<dbReference type="CDD" id="cd06579">
    <property type="entry name" value="TM_PBP1_transp_AraH_like"/>
    <property type="match status" value="1"/>
</dbReference>